<reference evidence="2 3" key="1">
    <citation type="submission" date="2020-08" db="EMBL/GenBank/DDBJ databases">
        <title>Sequencing the genomes of 1000 actinobacteria strains.</title>
        <authorList>
            <person name="Klenk H.-P."/>
        </authorList>
    </citation>
    <scope>NUCLEOTIDE SEQUENCE [LARGE SCALE GENOMIC DNA]</scope>
    <source>
        <strain evidence="2 3">DSM 45584</strain>
    </source>
</reference>
<sequence length="133" mass="14716">MSAKRSSKKTLKGPPPRASGIARLAADADATEDEITQLIEKTRAEGRDIRSPLPWLRTCHENGDLQAMLVTLRAERGAAELQEWGNWREQQPKCPHGEAGGRELHPQSGEPICAICRHDARSIHIGHKEEVKA</sequence>
<protein>
    <submittedName>
        <fullName evidence="2">Uncharacterized protein</fullName>
    </submittedName>
</protein>
<evidence type="ECO:0000256" key="1">
    <source>
        <dbReference type="SAM" id="MobiDB-lite"/>
    </source>
</evidence>
<dbReference type="EMBL" id="JACHIW010000001">
    <property type="protein sequence ID" value="MBB5156985.1"/>
    <property type="molecule type" value="Genomic_DNA"/>
</dbReference>
<organism evidence="2 3">
    <name type="scientific">Saccharopolyspora phatthalungensis</name>
    <dbReference type="NCBI Taxonomy" id="664693"/>
    <lineage>
        <taxon>Bacteria</taxon>
        <taxon>Bacillati</taxon>
        <taxon>Actinomycetota</taxon>
        <taxon>Actinomycetes</taxon>
        <taxon>Pseudonocardiales</taxon>
        <taxon>Pseudonocardiaceae</taxon>
        <taxon>Saccharopolyspora</taxon>
    </lineage>
</organism>
<comment type="caution">
    <text evidence="2">The sequence shown here is derived from an EMBL/GenBank/DDBJ whole genome shotgun (WGS) entry which is preliminary data.</text>
</comment>
<feature type="compositionally biased region" description="Basic residues" evidence="1">
    <location>
        <begin position="1"/>
        <end position="11"/>
    </location>
</feature>
<name>A0A840QES1_9PSEU</name>
<evidence type="ECO:0000313" key="2">
    <source>
        <dbReference type="EMBL" id="MBB5156985.1"/>
    </source>
</evidence>
<dbReference type="Proteomes" id="UP000584374">
    <property type="component" value="Unassembled WGS sequence"/>
</dbReference>
<feature type="region of interest" description="Disordered" evidence="1">
    <location>
        <begin position="1"/>
        <end position="21"/>
    </location>
</feature>
<evidence type="ECO:0000313" key="3">
    <source>
        <dbReference type="Proteomes" id="UP000584374"/>
    </source>
</evidence>
<keyword evidence="3" id="KW-1185">Reference proteome</keyword>
<dbReference type="AlphaFoldDB" id="A0A840QES1"/>
<accession>A0A840QES1</accession>
<gene>
    <name evidence="2" type="ORF">BJ970_004519</name>
</gene>
<proteinExistence type="predicted"/>
<dbReference type="RefSeq" id="WP_184728015.1">
    <property type="nucleotide sequence ID" value="NZ_JACHIW010000001.1"/>
</dbReference>